<sequence length="88" mass="9739">MSLLFFQNVSAFFDFKLSSSLPNSLIIIAIGENTKKKIIPKTIGLTTLPIINPIDIQNLLNELNNDGLVRVIIAVSKNRVIETTKNVT</sequence>
<dbReference type="EMBL" id="UINC01035654">
    <property type="protein sequence ID" value="SVB28403.1"/>
    <property type="molecule type" value="Genomic_DNA"/>
</dbReference>
<accession>A0A382CSX3</accession>
<gene>
    <name evidence="1" type="ORF">METZ01_LOCUS181257</name>
</gene>
<proteinExistence type="predicted"/>
<dbReference type="AlphaFoldDB" id="A0A382CSX3"/>
<reference evidence="1" key="1">
    <citation type="submission" date="2018-05" db="EMBL/GenBank/DDBJ databases">
        <authorList>
            <person name="Lanie J.A."/>
            <person name="Ng W.-L."/>
            <person name="Kazmierczak K.M."/>
            <person name="Andrzejewski T.M."/>
            <person name="Davidsen T.M."/>
            <person name="Wayne K.J."/>
            <person name="Tettelin H."/>
            <person name="Glass J.I."/>
            <person name="Rusch D."/>
            <person name="Podicherti R."/>
            <person name="Tsui H.-C.T."/>
            <person name="Winkler M.E."/>
        </authorList>
    </citation>
    <scope>NUCLEOTIDE SEQUENCE</scope>
</reference>
<evidence type="ECO:0000313" key="1">
    <source>
        <dbReference type="EMBL" id="SVB28403.1"/>
    </source>
</evidence>
<organism evidence="1">
    <name type="scientific">marine metagenome</name>
    <dbReference type="NCBI Taxonomy" id="408172"/>
    <lineage>
        <taxon>unclassified sequences</taxon>
        <taxon>metagenomes</taxon>
        <taxon>ecological metagenomes</taxon>
    </lineage>
</organism>
<name>A0A382CSX3_9ZZZZ</name>
<protein>
    <submittedName>
        <fullName evidence="1">Uncharacterized protein</fullName>
    </submittedName>
</protein>